<dbReference type="Pfam" id="PF00665">
    <property type="entry name" value="rve"/>
    <property type="match status" value="1"/>
</dbReference>
<dbReference type="AlphaFoldDB" id="A0ABD0KRJ6"/>
<dbReference type="InterPro" id="IPR041577">
    <property type="entry name" value="RT_RNaseH_2"/>
</dbReference>
<accession>A0ABD0KRJ6</accession>
<dbReference type="PANTHER" id="PTHR37984:SF5">
    <property type="entry name" value="PROTEIN NYNRIN-LIKE"/>
    <property type="match status" value="1"/>
</dbReference>
<dbReference type="InterPro" id="IPR001584">
    <property type="entry name" value="Integrase_cat-core"/>
</dbReference>
<proteinExistence type="predicted"/>
<dbReference type="PANTHER" id="PTHR37984">
    <property type="entry name" value="PROTEIN CBG26694"/>
    <property type="match status" value="1"/>
</dbReference>
<dbReference type="SUPFAM" id="SSF56672">
    <property type="entry name" value="DNA/RNA polymerases"/>
    <property type="match status" value="1"/>
</dbReference>
<dbReference type="Pfam" id="PF17919">
    <property type="entry name" value="RT_RNaseH_2"/>
    <property type="match status" value="1"/>
</dbReference>
<dbReference type="Gene3D" id="3.30.70.270">
    <property type="match status" value="1"/>
</dbReference>
<dbReference type="InterPro" id="IPR043502">
    <property type="entry name" value="DNA/RNA_pol_sf"/>
</dbReference>
<dbReference type="Pfam" id="PF17921">
    <property type="entry name" value="Integrase_H2C2"/>
    <property type="match status" value="1"/>
</dbReference>
<comment type="caution">
    <text evidence="3">The sequence shown here is derived from an EMBL/GenBank/DDBJ whole genome shotgun (WGS) entry which is preliminary data.</text>
</comment>
<dbReference type="GO" id="GO:0003824">
    <property type="term" value="F:catalytic activity"/>
    <property type="evidence" value="ECO:0007669"/>
    <property type="project" value="UniProtKB-KW"/>
</dbReference>
<dbReference type="FunFam" id="3.10.20.370:FF:000001">
    <property type="entry name" value="Retrovirus-related Pol polyprotein from transposon 17.6-like protein"/>
    <property type="match status" value="1"/>
</dbReference>
<dbReference type="SUPFAM" id="SSF53098">
    <property type="entry name" value="Ribonuclease H-like"/>
    <property type="match status" value="1"/>
</dbReference>
<name>A0ABD0KRJ6_9CAEN</name>
<reference evidence="3 4" key="1">
    <citation type="journal article" date="2023" name="Sci. Data">
        <title>Genome assembly of the Korean intertidal mud-creeper Batillaria attramentaria.</title>
        <authorList>
            <person name="Patra A.K."/>
            <person name="Ho P.T."/>
            <person name="Jun S."/>
            <person name="Lee S.J."/>
            <person name="Kim Y."/>
            <person name="Won Y.J."/>
        </authorList>
    </citation>
    <scope>NUCLEOTIDE SEQUENCE [LARGE SCALE GENOMIC DNA]</scope>
    <source>
        <strain evidence="3">Wonlab-2016</strain>
    </source>
</reference>
<feature type="domain" description="Integrase catalytic" evidence="2">
    <location>
        <begin position="349"/>
        <end position="508"/>
    </location>
</feature>
<dbReference type="InterPro" id="IPR012337">
    <property type="entry name" value="RNaseH-like_sf"/>
</dbReference>
<dbReference type="Proteomes" id="UP001519460">
    <property type="component" value="Unassembled WGS sequence"/>
</dbReference>
<evidence type="ECO:0000256" key="1">
    <source>
        <dbReference type="ARBA" id="ARBA00023268"/>
    </source>
</evidence>
<evidence type="ECO:0000313" key="3">
    <source>
        <dbReference type="EMBL" id="KAK7489926.1"/>
    </source>
</evidence>
<dbReference type="EMBL" id="JACVVK020000132">
    <property type="protein sequence ID" value="KAK7489926.1"/>
    <property type="molecule type" value="Genomic_DNA"/>
</dbReference>
<dbReference type="FunFam" id="1.10.340.70:FF:000001">
    <property type="entry name" value="Retrovirus-related Pol polyprotein from transposon gypsy-like Protein"/>
    <property type="match status" value="1"/>
</dbReference>
<organism evidence="3 4">
    <name type="scientific">Batillaria attramentaria</name>
    <dbReference type="NCBI Taxonomy" id="370345"/>
    <lineage>
        <taxon>Eukaryota</taxon>
        <taxon>Metazoa</taxon>
        <taxon>Spiralia</taxon>
        <taxon>Lophotrochozoa</taxon>
        <taxon>Mollusca</taxon>
        <taxon>Gastropoda</taxon>
        <taxon>Caenogastropoda</taxon>
        <taxon>Sorbeoconcha</taxon>
        <taxon>Cerithioidea</taxon>
        <taxon>Batillariidae</taxon>
        <taxon>Batillaria</taxon>
    </lineage>
</organism>
<feature type="non-terminal residue" evidence="3">
    <location>
        <position position="591"/>
    </location>
</feature>
<dbReference type="Gene3D" id="3.10.20.370">
    <property type="match status" value="1"/>
</dbReference>
<dbReference type="InterPro" id="IPR050951">
    <property type="entry name" value="Retrovirus_Pol_polyprotein"/>
</dbReference>
<dbReference type="FunFam" id="3.30.420.10:FF:000032">
    <property type="entry name" value="Retrovirus-related Pol polyprotein from transposon 297-like Protein"/>
    <property type="match status" value="1"/>
</dbReference>
<dbReference type="GO" id="GO:0006259">
    <property type="term" value="P:DNA metabolic process"/>
    <property type="evidence" value="ECO:0007669"/>
    <property type="project" value="UniProtKB-ARBA"/>
</dbReference>
<keyword evidence="1" id="KW-0511">Multifunctional enzyme</keyword>
<dbReference type="InterPro" id="IPR036397">
    <property type="entry name" value="RNaseH_sf"/>
</dbReference>
<evidence type="ECO:0000259" key="2">
    <source>
        <dbReference type="PROSITE" id="PS50994"/>
    </source>
</evidence>
<dbReference type="InterPro" id="IPR043128">
    <property type="entry name" value="Rev_trsase/Diguanyl_cyclase"/>
</dbReference>
<dbReference type="CDD" id="cd09274">
    <property type="entry name" value="RNase_HI_RT_Ty3"/>
    <property type="match status" value="1"/>
</dbReference>
<dbReference type="PROSITE" id="PS50994">
    <property type="entry name" value="INTEGRASE"/>
    <property type="match status" value="1"/>
</dbReference>
<sequence length="591" mass="68081">LLKPSKTFTWTDECEEAMKQLKEALTTAPILSCPRPQGTFILDTDASAHGIGAVLSQEQDGVEKVVLYFSRALSKSETRYCATRKELLAVVEAVNHCSHYLLGVSSFKIRTDHGALRWLTNFKNPDGQIARWLQTLSAYNFEIEHRRGRVHSNADGMSRRPCASECPHCSRKEKQETAAVAASATETIARESDPELTQWIDKWTTQDLRQQQEKDPDLKQLLSWKESGERPDWEHVKGNSSALKLYWALYSEIVLHEGVLYRQLDLSCKPVATHQVLTPVQLRRDLFTFLHHHRTGGHLGIKKTLARLRRRFWWPGQRTDIERWCKYCETCQFRKMRSGSSRSPLQQEIASAPFERIAIDILTFPVATDNGNTCVLVVCDYYTKWTNGYALPDHRASTVADVLVTEVFLQFGTPTFLHSDQGAEFQSNLFRYMTELLEIKQTRTCPFRPQSDGQVERMNRSLIDMLAKFCSHQQEDWDTHLPYLFCAYRCTPHESTGCSPNLLMFGREITLPIDLMYDADPTSTTPCPVEYVEWIRQAAQENFERVRDCLERSAQRQKRNYDKGAVQRHFAVGDWVLRFYPPNLSKSKLNP</sequence>
<dbReference type="Gene3D" id="3.30.420.10">
    <property type="entry name" value="Ribonuclease H-like superfamily/Ribonuclease H"/>
    <property type="match status" value="1"/>
</dbReference>
<protein>
    <recommendedName>
        <fullName evidence="2">Integrase catalytic domain-containing protein</fullName>
    </recommendedName>
</protein>
<dbReference type="Gene3D" id="1.10.340.70">
    <property type="match status" value="1"/>
</dbReference>
<feature type="non-terminal residue" evidence="3">
    <location>
        <position position="1"/>
    </location>
</feature>
<keyword evidence="4" id="KW-1185">Reference proteome</keyword>
<gene>
    <name evidence="3" type="ORF">BaRGS_00018791</name>
</gene>
<evidence type="ECO:0000313" key="4">
    <source>
        <dbReference type="Proteomes" id="UP001519460"/>
    </source>
</evidence>
<dbReference type="InterPro" id="IPR041588">
    <property type="entry name" value="Integrase_H2C2"/>
</dbReference>